<dbReference type="Proteomes" id="UP000663851">
    <property type="component" value="Unassembled WGS sequence"/>
</dbReference>
<protein>
    <submittedName>
        <fullName evidence="1">Uncharacterized protein</fullName>
    </submittedName>
</protein>
<name>A0A820BFC1_9BILA</name>
<evidence type="ECO:0000313" key="2">
    <source>
        <dbReference type="Proteomes" id="UP000663851"/>
    </source>
</evidence>
<organism evidence="1 2">
    <name type="scientific">Rotaria socialis</name>
    <dbReference type="NCBI Taxonomy" id="392032"/>
    <lineage>
        <taxon>Eukaryota</taxon>
        <taxon>Metazoa</taxon>
        <taxon>Spiralia</taxon>
        <taxon>Gnathifera</taxon>
        <taxon>Rotifera</taxon>
        <taxon>Eurotatoria</taxon>
        <taxon>Bdelloidea</taxon>
        <taxon>Philodinida</taxon>
        <taxon>Philodinidae</taxon>
        <taxon>Rotaria</taxon>
    </lineage>
</organism>
<sequence>SRLSSTNTNDPSSDEEILMIDSQMNQYLMDSLPNLKCFSLKCYYEIKQYDSKILPLIRRMPKLEELTLNIMIENRTKFVEGIQINNQSLAYMPQICKFTFYISSKIEQHHLVSYLSNEDIHKTFNNIGYVQVACILNNSYSGATCHIFSLPFAFDSLRLIGKKFTPIVFSHVINLEVHDIASIKHDFFLRVARFFPLFKPFHIINFTSQSHISNDYQLDSIVEYPYLMSLHLGKSHIDYMEQFLNETKTRLPRLTELMIDYDQLAIVTGRTGRNTRSTRTRTRG</sequence>
<reference evidence="1" key="1">
    <citation type="submission" date="2021-02" db="EMBL/GenBank/DDBJ databases">
        <authorList>
            <person name="Nowell W R."/>
        </authorList>
    </citation>
    <scope>NUCLEOTIDE SEQUENCE</scope>
</reference>
<dbReference type="EMBL" id="CAJOBO010000373">
    <property type="protein sequence ID" value="CAF4205282.1"/>
    <property type="molecule type" value="Genomic_DNA"/>
</dbReference>
<evidence type="ECO:0000313" key="1">
    <source>
        <dbReference type="EMBL" id="CAF4205282.1"/>
    </source>
</evidence>
<dbReference type="AlphaFoldDB" id="A0A820BFC1"/>
<accession>A0A820BFC1</accession>
<proteinExistence type="predicted"/>
<gene>
    <name evidence="1" type="ORF">HFQ381_LOCUS7716</name>
</gene>
<feature type="non-terminal residue" evidence="1">
    <location>
        <position position="1"/>
    </location>
</feature>
<comment type="caution">
    <text evidence="1">The sequence shown here is derived from an EMBL/GenBank/DDBJ whole genome shotgun (WGS) entry which is preliminary data.</text>
</comment>